<reference evidence="4 5" key="1">
    <citation type="submission" date="2024-04" db="EMBL/GenBank/DDBJ databases">
        <authorList>
            <person name="Fracassetti M."/>
        </authorList>
    </citation>
    <scope>NUCLEOTIDE SEQUENCE [LARGE SCALE GENOMIC DNA]</scope>
</reference>
<dbReference type="EMBL" id="OZ034817">
    <property type="protein sequence ID" value="CAL1382942.1"/>
    <property type="molecule type" value="Genomic_DNA"/>
</dbReference>
<gene>
    <name evidence="4" type="ORF">LTRI10_LOCUS24243</name>
</gene>
<dbReference type="Pfam" id="PF14111">
    <property type="entry name" value="DUF4283"/>
    <property type="match status" value="1"/>
</dbReference>
<evidence type="ECO:0000259" key="3">
    <source>
        <dbReference type="Pfam" id="PF14392"/>
    </source>
</evidence>
<keyword evidence="5" id="KW-1185">Reference proteome</keyword>
<sequence length="256" mass="29644">MLVGKMLSENRIAYAKANGAAQYAWGTYGEIGVQPIENTPNLFLFTFPSEEIWEKVWLARPWSLSNTLTTIEKWNGRGLPKEVPLDRLAMWVQVHRLHQNMRVESNIDAIGSHYFPKFIDLDRSGLEYNDYRLFSRMLVEVDLREPVPTGFDFPFTDEKTGIEYCEWVSFKYERLVELCYFCGRIGHNWPTCGLMAEERKVNREVGLSEIYNSSLKAGVDSPRRVSPANARIQRGDGFSQSTTERERTRSERQSLL</sequence>
<feature type="domain" description="DUF4283" evidence="2">
    <location>
        <begin position="2"/>
        <end position="75"/>
    </location>
</feature>
<feature type="region of interest" description="Disordered" evidence="1">
    <location>
        <begin position="220"/>
        <end position="256"/>
    </location>
</feature>
<protein>
    <recommendedName>
        <fullName evidence="6">CCHC-type domain-containing protein</fullName>
    </recommendedName>
</protein>
<feature type="compositionally biased region" description="Basic and acidic residues" evidence="1">
    <location>
        <begin position="243"/>
        <end position="256"/>
    </location>
</feature>
<evidence type="ECO:0008006" key="6">
    <source>
        <dbReference type="Google" id="ProtNLM"/>
    </source>
</evidence>
<organism evidence="4 5">
    <name type="scientific">Linum trigynum</name>
    <dbReference type="NCBI Taxonomy" id="586398"/>
    <lineage>
        <taxon>Eukaryota</taxon>
        <taxon>Viridiplantae</taxon>
        <taxon>Streptophyta</taxon>
        <taxon>Embryophyta</taxon>
        <taxon>Tracheophyta</taxon>
        <taxon>Spermatophyta</taxon>
        <taxon>Magnoliopsida</taxon>
        <taxon>eudicotyledons</taxon>
        <taxon>Gunneridae</taxon>
        <taxon>Pentapetalae</taxon>
        <taxon>rosids</taxon>
        <taxon>fabids</taxon>
        <taxon>Malpighiales</taxon>
        <taxon>Linaceae</taxon>
        <taxon>Linum</taxon>
    </lineage>
</organism>
<dbReference type="Pfam" id="PF14392">
    <property type="entry name" value="zf-CCHC_4"/>
    <property type="match status" value="1"/>
</dbReference>
<evidence type="ECO:0000256" key="1">
    <source>
        <dbReference type="SAM" id="MobiDB-lite"/>
    </source>
</evidence>
<dbReference type="InterPro" id="IPR025558">
    <property type="entry name" value="DUF4283"/>
</dbReference>
<evidence type="ECO:0000313" key="5">
    <source>
        <dbReference type="Proteomes" id="UP001497516"/>
    </source>
</evidence>
<name>A0AAV2EB13_9ROSI</name>
<dbReference type="PANTHER" id="PTHR31286:SF167">
    <property type="entry name" value="OS09G0268800 PROTEIN"/>
    <property type="match status" value="1"/>
</dbReference>
<dbReference type="Proteomes" id="UP001497516">
    <property type="component" value="Chromosome 4"/>
</dbReference>
<evidence type="ECO:0000313" key="4">
    <source>
        <dbReference type="EMBL" id="CAL1382942.1"/>
    </source>
</evidence>
<proteinExistence type="predicted"/>
<dbReference type="InterPro" id="IPR040256">
    <property type="entry name" value="At4g02000-like"/>
</dbReference>
<feature type="domain" description="Zinc knuckle CX2CX4HX4C" evidence="3">
    <location>
        <begin position="167"/>
        <end position="192"/>
    </location>
</feature>
<evidence type="ECO:0000259" key="2">
    <source>
        <dbReference type="Pfam" id="PF14111"/>
    </source>
</evidence>
<accession>A0AAV2EB13</accession>
<dbReference type="InterPro" id="IPR025836">
    <property type="entry name" value="Zn_knuckle_CX2CX4HX4C"/>
</dbReference>
<dbReference type="AlphaFoldDB" id="A0AAV2EB13"/>
<dbReference type="PANTHER" id="PTHR31286">
    <property type="entry name" value="GLYCINE-RICH CELL WALL STRUCTURAL PROTEIN 1.8-LIKE"/>
    <property type="match status" value="1"/>
</dbReference>